<accession>A0ABU3H2P6</accession>
<proteinExistence type="predicted"/>
<dbReference type="RefSeq" id="WP_156940321.1">
    <property type="nucleotide sequence ID" value="NZ_JAUSUY010000002.1"/>
</dbReference>
<evidence type="ECO:0000313" key="2">
    <source>
        <dbReference type="Proteomes" id="UP001248709"/>
    </source>
</evidence>
<dbReference type="Proteomes" id="UP001248709">
    <property type="component" value="Unassembled WGS sequence"/>
</dbReference>
<dbReference type="EMBL" id="JAUSUY010000002">
    <property type="protein sequence ID" value="MDT3425093.1"/>
    <property type="molecule type" value="Genomic_DNA"/>
</dbReference>
<organism evidence="1 2">
    <name type="scientific">Paenibacillus forsythiae</name>
    <dbReference type="NCBI Taxonomy" id="365616"/>
    <lineage>
        <taxon>Bacteria</taxon>
        <taxon>Bacillati</taxon>
        <taxon>Bacillota</taxon>
        <taxon>Bacilli</taxon>
        <taxon>Bacillales</taxon>
        <taxon>Paenibacillaceae</taxon>
        <taxon>Paenibacillus</taxon>
    </lineage>
</organism>
<comment type="caution">
    <text evidence="1">The sequence shown here is derived from an EMBL/GenBank/DDBJ whole genome shotgun (WGS) entry which is preliminary data.</text>
</comment>
<protein>
    <submittedName>
        <fullName evidence="1">Galactose mutarotase-like enzyme</fullName>
    </submittedName>
</protein>
<gene>
    <name evidence="1" type="ORF">J2Z22_000606</name>
</gene>
<reference evidence="1 2" key="1">
    <citation type="submission" date="2023-07" db="EMBL/GenBank/DDBJ databases">
        <title>Genomic Encyclopedia of Type Strains, Phase IV (KMG-IV): sequencing the most valuable type-strain genomes for metagenomic binning, comparative biology and taxonomic classification.</title>
        <authorList>
            <person name="Goeker M."/>
        </authorList>
    </citation>
    <scope>NUCLEOTIDE SEQUENCE [LARGE SCALE GENOMIC DNA]</scope>
    <source>
        <strain evidence="1 2">T98</strain>
    </source>
</reference>
<name>A0ABU3H2P6_9BACL</name>
<evidence type="ECO:0000313" key="1">
    <source>
        <dbReference type="EMBL" id="MDT3425093.1"/>
    </source>
</evidence>
<sequence length="133" mass="15277">MKKMIRTAMAIHGYFNLNASNSVSDTSELFMRSIQMYNLFVNDKQTIGLTKNTVRAKKTPADFKGSEVINIGAFVRSSFERLIANDALTVQEIERLQRLDYAKRTFNITYPVLKKVDSTISMTEQRGERCRQI</sequence>
<keyword evidence="2" id="KW-1185">Reference proteome</keyword>